<dbReference type="EMBL" id="CP001575">
    <property type="protein sequence ID" value="ACO69192.1"/>
    <property type="molecule type" value="Genomic_DNA"/>
</dbReference>
<dbReference type="GO" id="GO:0016020">
    <property type="term" value="C:membrane"/>
    <property type="evidence" value="ECO:0007669"/>
    <property type="project" value="UniProtKB-SubCell"/>
</dbReference>
<dbReference type="STRING" id="296587.C1FG44"/>
<evidence type="ECO:0000313" key="12">
    <source>
        <dbReference type="Proteomes" id="UP000002009"/>
    </source>
</evidence>
<dbReference type="OrthoDB" id="1077582at2759"/>
<dbReference type="PANTHER" id="PTHR31595">
    <property type="entry name" value="LONG-CHAIN-ALCOHOL O-FATTY-ACYLTRANSFERASE 3-RELATED"/>
    <property type="match status" value="1"/>
</dbReference>
<dbReference type="Proteomes" id="UP000002009">
    <property type="component" value="Chromosome 8"/>
</dbReference>
<feature type="transmembrane region" description="Helical" evidence="9">
    <location>
        <begin position="326"/>
        <end position="344"/>
    </location>
</feature>
<comment type="subcellular location">
    <subcellularLocation>
        <location evidence="1">Membrane</location>
        <topology evidence="1">Multi-pass membrane protein</topology>
    </subcellularLocation>
</comment>
<feature type="transmembrane region" description="Helical" evidence="9">
    <location>
        <begin position="266"/>
        <end position="287"/>
    </location>
</feature>
<evidence type="ECO:0000256" key="5">
    <source>
        <dbReference type="ARBA" id="ARBA00022692"/>
    </source>
</evidence>
<evidence type="ECO:0000256" key="7">
    <source>
        <dbReference type="ARBA" id="ARBA00023136"/>
    </source>
</evidence>
<gene>
    <name evidence="11" type="ORF">MICPUN_108783</name>
</gene>
<organism evidence="11 12">
    <name type="scientific">Micromonas commoda (strain RCC299 / NOUM17 / CCMP2709)</name>
    <name type="common">Picoplanktonic green alga</name>
    <dbReference type="NCBI Taxonomy" id="296587"/>
    <lineage>
        <taxon>Eukaryota</taxon>
        <taxon>Viridiplantae</taxon>
        <taxon>Chlorophyta</taxon>
        <taxon>Mamiellophyceae</taxon>
        <taxon>Mamiellales</taxon>
        <taxon>Mamiellaceae</taxon>
        <taxon>Micromonas</taxon>
    </lineage>
</organism>
<accession>C1FG44</accession>
<evidence type="ECO:0000256" key="3">
    <source>
        <dbReference type="ARBA" id="ARBA00007282"/>
    </source>
</evidence>
<dbReference type="eggNOG" id="ENOG502QSCR">
    <property type="taxonomic scope" value="Eukaryota"/>
</dbReference>
<sequence>MIEGEVQRFLVGCALAALNLLYAREVVIRAKVPPGWVRLMLFLPCLASHVYYPANNFDPLKETMASAVSFTNFGWWTNFKLMGLAFGRGQLVGKVGSPLMFLAAGALPIKEEGRGPKHGSGRRTRSASAAEAKVARDLSPSATLARACCRIPVLCTVIYAAPRLQVGSFALNLCYSFGLYAVLGFIFDIAGLVSSTVFSITLSPHFDKPFLSTSATNFWAKRWNLVAGTLLREVIYEPIIEGSMTALPSKGSKSRNPPKPSTARRLAATTACFLASGLAHEIIMWYMCGAREFGWEWTAFFTAQAPLCALEWFIKRQTRLRFPTPLAIVVFLTVQLTIAKFLFFPPVVRQGLDQRVINDVKRILGLP</sequence>
<feature type="domain" description="Wax synthase" evidence="10">
    <location>
        <begin position="203"/>
        <end position="301"/>
    </location>
</feature>
<evidence type="ECO:0000256" key="9">
    <source>
        <dbReference type="SAM" id="Phobius"/>
    </source>
</evidence>
<proteinExistence type="inferred from homology"/>
<keyword evidence="6 9" id="KW-1133">Transmembrane helix</keyword>
<dbReference type="InterPro" id="IPR032805">
    <property type="entry name" value="Wax_synthase_dom"/>
</dbReference>
<evidence type="ECO:0000256" key="1">
    <source>
        <dbReference type="ARBA" id="ARBA00004141"/>
    </source>
</evidence>
<evidence type="ECO:0000259" key="10">
    <source>
        <dbReference type="Pfam" id="PF13813"/>
    </source>
</evidence>
<keyword evidence="12" id="KW-1185">Reference proteome</keyword>
<protein>
    <recommendedName>
        <fullName evidence="10">Wax synthase domain-containing protein</fullName>
    </recommendedName>
</protein>
<evidence type="ECO:0000256" key="8">
    <source>
        <dbReference type="SAM" id="MobiDB-lite"/>
    </source>
</evidence>
<name>C1FG44_MICCC</name>
<comment type="pathway">
    <text evidence="2">Secondary metabolite biosynthesis.</text>
</comment>
<dbReference type="InterPro" id="IPR044851">
    <property type="entry name" value="Wax_synthase"/>
</dbReference>
<comment type="similarity">
    <text evidence="3">Belongs to the wax synthase family.</text>
</comment>
<feature type="region of interest" description="Disordered" evidence="8">
    <location>
        <begin position="112"/>
        <end position="131"/>
    </location>
</feature>
<evidence type="ECO:0000256" key="2">
    <source>
        <dbReference type="ARBA" id="ARBA00005179"/>
    </source>
</evidence>
<keyword evidence="5 9" id="KW-0812">Transmembrane</keyword>
<evidence type="ECO:0000256" key="4">
    <source>
        <dbReference type="ARBA" id="ARBA00022679"/>
    </source>
</evidence>
<dbReference type="KEGG" id="mis:MICPUN_108783"/>
<dbReference type="Pfam" id="PF13813">
    <property type="entry name" value="MBOAT_2"/>
    <property type="match status" value="1"/>
</dbReference>
<keyword evidence="7 9" id="KW-0472">Membrane</keyword>
<reference evidence="11 12" key="1">
    <citation type="journal article" date="2009" name="Science">
        <title>Green evolution and dynamic adaptations revealed by genomes of the marine picoeukaryotes Micromonas.</title>
        <authorList>
            <person name="Worden A.Z."/>
            <person name="Lee J.H."/>
            <person name="Mock T."/>
            <person name="Rouze P."/>
            <person name="Simmons M.P."/>
            <person name="Aerts A.L."/>
            <person name="Allen A.E."/>
            <person name="Cuvelier M.L."/>
            <person name="Derelle E."/>
            <person name="Everett M.V."/>
            <person name="Foulon E."/>
            <person name="Grimwood J."/>
            <person name="Gundlach H."/>
            <person name="Henrissat B."/>
            <person name="Napoli C."/>
            <person name="McDonald S.M."/>
            <person name="Parker M.S."/>
            <person name="Rombauts S."/>
            <person name="Salamov A."/>
            <person name="Von Dassow P."/>
            <person name="Badger J.H."/>
            <person name="Coutinho P.M."/>
            <person name="Demir E."/>
            <person name="Dubchak I."/>
            <person name="Gentemann C."/>
            <person name="Eikrem W."/>
            <person name="Gready J.E."/>
            <person name="John U."/>
            <person name="Lanier W."/>
            <person name="Lindquist E.A."/>
            <person name="Lucas S."/>
            <person name="Mayer K.F."/>
            <person name="Moreau H."/>
            <person name="Not F."/>
            <person name="Otillar R."/>
            <person name="Panaud O."/>
            <person name="Pangilinan J."/>
            <person name="Paulsen I."/>
            <person name="Piegu B."/>
            <person name="Poliakov A."/>
            <person name="Robbens S."/>
            <person name="Schmutz J."/>
            <person name="Toulza E."/>
            <person name="Wyss T."/>
            <person name="Zelensky A."/>
            <person name="Zhou K."/>
            <person name="Armbrust E.V."/>
            <person name="Bhattacharya D."/>
            <person name="Goodenough U.W."/>
            <person name="Van de Peer Y."/>
            <person name="Grigoriev I.V."/>
        </authorList>
    </citation>
    <scope>NUCLEOTIDE SEQUENCE [LARGE SCALE GENOMIC DNA]</scope>
    <source>
        <strain evidence="12">RCC299 / NOUM17</strain>
    </source>
</reference>
<feature type="transmembrane region" description="Helical" evidence="9">
    <location>
        <begin position="293"/>
        <end position="314"/>
    </location>
</feature>
<dbReference type="InParanoid" id="C1FG44"/>
<dbReference type="AlphaFoldDB" id="C1FG44"/>
<evidence type="ECO:0000313" key="11">
    <source>
        <dbReference type="EMBL" id="ACO69192.1"/>
    </source>
</evidence>
<dbReference type="GeneID" id="8245858"/>
<dbReference type="GO" id="GO:0006629">
    <property type="term" value="P:lipid metabolic process"/>
    <property type="evidence" value="ECO:0007669"/>
    <property type="project" value="InterPro"/>
</dbReference>
<keyword evidence="4" id="KW-0808">Transferase</keyword>
<dbReference type="GO" id="GO:0008374">
    <property type="term" value="F:O-acyltransferase activity"/>
    <property type="evidence" value="ECO:0007669"/>
    <property type="project" value="InterPro"/>
</dbReference>
<feature type="compositionally biased region" description="Basic residues" evidence="8">
    <location>
        <begin position="116"/>
        <end position="125"/>
    </location>
</feature>
<dbReference type="RefSeq" id="XP_002507934.1">
    <property type="nucleotide sequence ID" value="XM_002507888.1"/>
</dbReference>
<dbReference type="OMA" id="ERWWCAR"/>
<feature type="transmembrane region" description="Helical" evidence="9">
    <location>
        <begin position="177"/>
        <end position="202"/>
    </location>
</feature>
<dbReference type="PANTHER" id="PTHR31595:SF57">
    <property type="entry name" value="OS04G0481900 PROTEIN"/>
    <property type="match status" value="1"/>
</dbReference>
<evidence type="ECO:0000256" key="6">
    <source>
        <dbReference type="ARBA" id="ARBA00022989"/>
    </source>
</evidence>